<dbReference type="Proteomes" id="UP000703269">
    <property type="component" value="Unassembled WGS sequence"/>
</dbReference>
<feature type="region of interest" description="Disordered" evidence="1">
    <location>
        <begin position="57"/>
        <end position="83"/>
    </location>
</feature>
<dbReference type="AlphaFoldDB" id="A0A9P3GNJ5"/>
<name>A0A9P3GNJ5_9APHY</name>
<keyword evidence="3" id="KW-1185">Reference proteome</keyword>
<reference evidence="2 3" key="1">
    <citation type="submission" date="2021-08" db="EMBL/GenBank/DDBJ databases">
        <title>Draft Genome Sequence of Phanerochaete sordida strain YK-624.</title>
        <authorList>
            <person name="Mori T."/>
            <person name="Dohra H."/>
            <person name="Suzuki T."/>
            <person name="Kawagishi H."/>
            <person name="Hirai H."/>
        </authorList>
    </citation>
    <scope>NUCLEOTIDE SEQUENCE [LARGE SCALE GENOMIC DNA]</scope>
    <source>
        <strain evidence="2 3">YK-624</strain>
    </source>
</reference>
<evidence type="ECO:0000313" key="2">
    <source>
        <dbReference type="EMBL" id="GJE96690.1"/>
    </source>
</evidence>
<organism evidence="2 3">
    <name type="scientific">Phanerochaete sordida</name>
    <dbReference type="NCBI Taxonomy" id="48140"/>
    <lineage>
        <taxon>Eukaryota</taxon>
        <taxon>Fungi</taxon>
        <taxon>Dikarya</taxon>
        <taxon>Basidiomycota</taxon>
        <taxon>Agaricomycotina</taxon>
        <taxon>Agaricomycetes</taxon>
        <taxon>Polyporales</taxon>
        <taxon>Phanerochaetaceae</taxon>
        <taxon>Phanerochaete</taxon>
    </lineage>
</organism>
<evidence type="ECO:0000256" key="1">
    <source>
        <dbReference type="SAM" id="MobiDB-lite"/>
    </source>
</evidence>
<proteinExistence type="predicted"/>
<dbReference type="EMBL" id="BPQB01000062">
    <property type="protein sequence ID" value="GJE96690.1"/>
    <property type="molecule type" value="Genomic_DNA"/>
</dbReference>
<sequence>MVVLFAATLLARAAPAPSALEHPAAMARAGHLAAGAPMTNSFDRFCAKHPCEEFHDQKREGAGADAAAPSEDDAGAGSLDLAPEIDPAIEGLRDITGADGTFA</sequence>
<comment type="caution">
    <text evidence="2">The sequence shown here is derived from an EMBL/GenBank/DDBJ whole genome shotgun (WGS) entry which is preliminary data.</text>
</comment>
<accession>A0A9P3GNJ5</accession>
<gene>
    <name evidence="2" type="ORF">PsYK624_128940</name>
</gene>
<protein>
    <submittedName>
        <fullName evidence="2">Uncharacterized protein</fullName>
    </submittedName>
</protein>
<evidence type="ECO:0000313" key="3">
    <source>
        <dbReference type="Proteomes" id="UP000703269"/>
    </source>
</evidence>